<dbReference type="Proteomes" id="UP000814033">
    <property type="component" value="Unassembled WGS sequence"/>
</dbReference>
<accession>A0ACB8R928</accession>
<comment type="caution">
    <text evidence="1">The sequence shown here is derived from an EMBL/GenBank/DDBJ whole genome shotgun (WGS) entry which is preliminary data.</text>
</comment>
<dbReference type="EMBL" id="MU276199">
    <property type="protein sequence ID" value="KAI0040397.1"/>
    <property type="molecule type" value="Genomic_DNA"/>
</dbReference>
<name>A0ACB8R928_9AGAM</name>
<reference evidence="1" key="1">
    <citation type="submission" date="2021-02" db="EMBL/GenBank/DDBJ databases">
        <authorList>
            <consortium name="DOE Joint Genome Institute"/>
            <person name="Ahrendt S."/>
            <person name="Looney B.P."/>
            <person name="Miyauchi S."/>
            <person name="Morin E."/>
            <person name="Drula E."/>
            <person name="Courty P.E."/>
            <person name="Chicoki N."/>
            <person name="Fauchery L."/>
            <person name="Kohler A."/>
            <person name="Kuo A."/>
            <person name="Labutti K."/>
            <person name="Pangilinan J."/>
            <person name="Lipzen A."/>
            <person name="Riley R."/>
            <person name="Andreopoulos W."/>
            <person name="He G."/>
            <person name="Johnson J."/>
            <person name="Barry K.W."/>
            <person name="Grigoriev I.V."/>
            <person name="Nagy L."/>
            <person name="Hibbett D."/>
            <person name="Henrissat B."/>
            <person name="Matheny P.B."/>
            <person name="Labbe J."/>
            <person name="Martin F."/>
        </authorList>
    </citation>
    <scope>NUCLEOTIDE SEQUENCE</scope>
    <source>
        <strain evidence="1">FP105234-sp</strain>
    </source>
</reference>
<proteinExistence type="predicted"/>
<evidence type="ECO:0000313" key="1">
    <source>
        <dbReference type="EMBL" id="KAI0040397.1"/>
    </source>
</evidence>
<evidence type="ECO:0000313" key="2">
    <source>
        <dbReference type="Proteomes" id="UP000814033"/>
    </source>
</evidence>
<organism evidence="1 2">
    <name type="scientific">Auriscalpium vulgare</name>
    <dbReference type="NCBI Taxonomy" id="40419"/>
    <lineage>
        <taxon>Eukaryota</taxon>
        <taxon>Fungi</taxon>
        <taxon>Dikarya</taxon>
        <taxon>Basidiomycota</taxon>
        <taxon>Agaricomycotina</taxon>
        <taxon>Agaricomycetes</taxon>
        <taxon>Russulales</taxon>
        <taxon>Auriscalpiaceae</taxon>
        <taxon>Auriscalpium</taxon>
    </lineage>
</organism>
<protein>
    <submittedName>
        <fullName evidence="1">Uncharacterized protein</fullName>
    </submittedName>
</protein>
<reference evidence="1" key="2">
    <citation type="journal article" date="2022" name="New Phytol.">
        <title>Evolutionary transition to the ectomycorrhizal habit in the genomes of a hyperdiverse lineage of mushroom-forming fungi.</title>
        <authorList>
            <person name="Looney B."/>
            <person name="Miyauchi S."/>
            <person name="Morin E."/>
            <person name="Drula E."/>
            <person name="Courty P.E."/>
            <person name="Kohler A."/>
            <person name="Kuo A."/>
            <person name="LaButti K."/>
            <person name="Pangilinan J."/>
            <person name="Lipzen A."/>
            <person name="Riley R."/>
            <person name="Andreopoulos W."/>
            <person name="He G."/>
            <person name="Johnson J."/>
            <person name="Nolan M."/>
            <person name="Tritt A."/>
            <person name="Barry K.W."/>
            <person name="Grigoriev I.V."/>
            <person name="Nagy L.G."/>
            <person name="Hibbett D."/>
            <person name="Henrissat B."/>
            <person name="Matheny P.B."/>
            <person name="Labbe J."/>
            <person name="Martin F.M."/>
        </authorList>
    </citation>
    <scope>NUCLEOTIDE SEQUENCE</scope>
    <source>
        <strain evidence="1">FP105234-sp</strain>
    </source>
</reference>
<keyword evidence="2" id="KW-1185">Reference proteome</keyword>
<sequence length="131" mass="14446">MRINSTEPSWKREARLRAKEKQKRDEIHKLWAIGVPGSNYVWQNGLAVWNPERARMNIKMRGMKHLPGGGPGPSRQPPRRPVCKTVAEEDPDEWAMPPMISQGGANGWGTANAWGAQGGWGDGGSSTDSDD</sequence>
<gene>
    <name evidence="1" type="ORF">FA95DRAFT_1576985</name>
</gene>